<comment type="caution">
    <text evidence="2">The sequence shown here is derived from an EMBL/GenBank/DDBJ whole genome shotgun (WGS) entry which is preliminary data.</text>
</comment>
<reference evidence="2 3" key="1">
    <citation type="submission" date="2018-02" db="EMBL/GenBank/DDBJ databases">
        <title>Novel Leptospira species isolated from soil and water in Japan.</title>
        <authorList>
            <person name="Nakao R."/>
            <person name="Masuzawa T."/>
        </authorList>
    </citation>
    <scope>NUCLEOTIDE SEQUENCE [LARGE SCALE GENOMIC DNA]</scope>
    <source>
        <strain evidence="2 3">YH101</strain>
    </source>
</reference>
<name>A0A2P2E3I0_9LEPT</name>
<sequence>MSYLYLVRHGQADRLGKDYDQLTQLGYTQAENLGAYFLRQNIEFDSTFTGSLRRQKQTCEGILSVLTKEGFCVPQSIENPNWDEFDSRMWLSIAAKIRNVDTDFAATYEKYKSAWENQDELTRDYFQVLIQKVLRDWVLGTWGKVEPYTFPEYVSRIQSALEAIPRDCKSTLIVTSSTPVAIAMGLATGIAYERFPIFMKYILNSSLSVFKREGNNWEPVSFNSTPHLAPDQITIV</sequence>
<dbReference type="InterPro" id="IPR013078">
    <property type="entry name" value="His_Pase_superF_clade-1"/>
</dbReference>
<dbReference type="RefSeq" id="WP_108977784.1">
    <property type="nucleotide sequence ID" value="NZ_BFBB01000008.1"/>
</dbReference>
<dbReference type="Gene3D" id="3.40.50.1240">
    <property type="entry name" value="Phosphoglycerate mutase-like"/>
    <property type="match status" value="1"/>
</dbReference>
<dbReference type="GO" id="GO:0016787">
    <property type="term" value="F:hydrolase activity"/>
    <property type="evidence" value="ECO:0007669"/>
    <property type="project" value="UniProtKB-KW"/>
</dbReference>
<dbReference type="OrthoDB" id="280692at2"/>
<dbReference type="InterPro" id="IPR051021">
    <property type="entry name" value="Mito_Ser/Thr_phosphatase"/>
</dbReference>
<dbReference type="AlphaFoldDB" id="A0A2P2E3I0"/>
<dbReference type="PANTHER" id="PTHR20935:SF0">
    <property type="entry name" value="SERINE_THREONINE-PROTEIN PHOSPHATASE PGAM5, MITOCHONDRIAL"/>
    <property type="match status" value="1"/>
</dbReference>
<organism evidence="2 3">
    <name type="scientific">Leptospira ryugenii</name>
    <dbReference type="NCBI Taxonomy" id="1917863"/>
    <lineage>
        <taxon>Bacteria</taxon>
        <taxon>Pseudomonadati</taxon>
        <taxon>Spirochaetota</taxon>
        <taxon>Spirochaetia</taxon>
        <taxon>Leptospirales</taxon>
        <taxon>Leptospiraceae</taxon>
        <taxon>Leptospira</taxon>
    </lineage>
</organism>
<dbReference type="SMART" id="SM00855">
    <property type="entry name" value="PGAM"/>
    <property type="match status" value="1"/>
</dbReference>
<evidence type="ECO:0000313" key="3">
    <source>
        <dbReference type="Proteomes" id="UP000245133"/>
    </source>
</evidence>
<evidence type="ECO:0000313" key="2">
    <source>
        <dbReference type="EMBL" id="GBF51448.1"/>
    </source>
</evidence>
<dbReference type="CDD" id="cd07067">
    <property type="entry name" value="HP_PGM_like"/>
    <property type="match status" value="1"/>
</dbReference>
<dbReference type="InterPro" id="IPR029033">
    <property type="entry name" value="His_PPase_superfam"/>
</dbReference>
<protein>
    <submittedName>
        <fullName evidence="2">Phosphatase</fullName>
    </submittedName>
</protein>
<dbReference type="PANTHER" id="PTHR20935">
    <property type="entry name" value="PHOSPHOGLYCERATE MUTASE-RELATED"/>
    <property type="match status" value="1"/>
</dbReference>
<dbReference type="Pfam" id="PF00300">
    <property type="entry name" value="His_Phos_1"/>
    <property type="match status" value="1"/>
</dbReference>
<dbReference type="SUPFAM" id="SSF53254">
    <property type="entry name" value="Phosphoglycerate mutase-like"/>
    <property type="match status" value="1"/>
</dbReference>
<accession>A0A2P2E3I0</accession>
<dbReference type="EMBL" id="BFBB01000008">
    <property type="protein sequence ID" value="GBF51448.1"/>
    <property type="molecule type" value="Genomic_DNA"/>
</dbReference>
<keyword evidence="3" id="KW-1185">Reference proteome</keyword>
<keyword evidence="1" id="KW-0378">Hydrolase</keyword>
<gene>
    <name evidence="2" type="ORF">LPTSP4_29850</name>
</gene>
<evidence type="ECO:0000256" key="1">
    <source>
        <dbReference type="ARBA" id="ARBA00022801"/>
    </source>
</evidence>
<proteinExistence type="predicted"/>
<dbReference type="Proteomes" id="UP000245133">
    <property type="component" value="Unassembled WGS sequence"/>
</dbReference>